<name>A0ACC2W246_9TREE</name>
<organism evidence="1 2">
    <name type="scientific">Naganishia cerealis</name>
    <dbReference type="NCBI Taxonomy" id="610337"/>
    <lineage>
        <taxon>Eukaryota</taxon>
        <taxon>Fungi</taxon>
        <taxon>Dikarya</taxon>
        <taxon>Basidiomycota</taxon>
        <taxon>Agaricomycotina</taxon>
        <taxon>Tremellomycetes</taxon>
        <taxon>Filobasidiales</taxon>
        <taxon>Filobasidiaceae</taxon>
        <taxon>Naganishia</taxon>
    </lineage>
</organism>
<accession>A0ACC2W246</accession>
<dbReference type="EMBL" id="JASBWR010000035">
    <property type="protein sequence ID" value="KAJ9105180.1"/>
    <property type="molecule type" value="Genomic_DNA"/>
</dbReference>
<comment type="caution">
    <text evidence="1">The sequence shown here is derived from an EMBL/GenBank/DDBJ whole genome shotgun (WGS) entry which is preliminary data.</text>
</comment>
<evidence type="ECO:0000313" key="2">
    <source>
        <dbReference type="Proteomes" id="UP001241377"/>
    </source>
</evidence>
<dbReference type="Proteomes" id="UP001241377">
    <property type="component" value="Unassembled WGS sequence"/>
</dbReference>
<evidence type="ECO:0000313" key="1">
    <source>
        <dbReference type="EMBL" id="KAJ9105180.1"/>
    </source>
</evidence>
<keyword evidence="2" id="KW-1185">Reference proteome</keyword>
<sequence>MSAAHPTHHVPSAFTLKLGVVSSAREVPSALKCPGHVKIAFDARWYALDSAAGGASSGGAGGGGGASPGVGAAWTPWVGNVDIEEYYARQHRMSTLAFAREHAAGCGDEYSHEKFTERILKGSSRPTASEILHAETETDRAILRKMRTRPRPGYQLGVCGKMQLFIMQTVDQPLTDPDPHRGNHNHHPQKRCIRDSDGGKATTTPVKVFLVDYDLSALQPGGRLLYKERAYQTVPHEESSTTTMSASGGVNKTKAREVLKYAFELHFICAAKPSKPTTKDATSGNAMEMHHVQPVEGGSKEKKRKRHDNTTPPLSAPSENPHIHKSYYLGKQIRLVFPTSSTTLHATDGTIPSPSPSSPVAPSRAPSVRVERMIEVQNPPPSPSASKPTPNEAEQSHHSTATHPHQVRGLARASPPHRESATSRGGRVPTSTSFTSESWEGLRARWWAEQGAASASAEVAVEDADAETETDVSLRIGSPGGVQPLVVGGGGSAHIRTAAVPSSSEESHRPPSSGGQITSSLGLAVDYYTTRPAHQHVNNIGKTHNNNNNSHTTSTTNNNNHYSPASVVTALPPSLANSALVFTRSPTPVAGLSLKSPSLLTARLEEMSAAGLAPSSPPAIGKPFLPQDAAAAAGGNDLAQKPQVVVADSASASGAGRRRIALWPAAGDEDHERLLSESLKKLPISYR</sequence>
<reference evidence="1" key="1">
    <citation type="submission" date="2023-04" db="EMBL/GenBank/DDBJ databases">
        <title>Draft Genome sequencing of Naganishia species isolated from polar environments using Oxford Nanopore Technology.</title>
        <authorList>
            <person name="Leo P."/>
            <person name="Venkateswaran K."/>
        </authorList>
    </citation>
    <scope>NUCLEOTIDE SEQUENCE</scope>
    <source>
        <strain evidence="1">MNA-CCFEE 5261</strain>
    </source>
</reference>
<protein>
    <submittedName>
        <fullName evidence="1">Uncharacterized protein</fullName>
    </submittedName>
</protein>
<proteinExistence type="predicted"/>
<gene>
    <name evidence="1" type="ORF">QFC19_003640</name>
</gene>